<protein>
    <recommendedName>
        <fullName evidence="1">Prenylated flavin chaperone LpdD-like domain-containing protein</fullName>
    </recommendedName>
</protein>
<accession>A0A857DJJ7</accession>
<evidence type="ECO:0000259" key="1">
    <source>
        <dbReference type="Pfam" id="PF21758"/>
    </source>
</evidence>
<dbReference type="Pfam" id="PF21758">
    <property type="entry name" value="PAC_bac"/>
    <property type="match status" value="1"/>
</dbReference>
<dbReference type="EMBL" id="CP046996">
    <property type="protein sequence ID" value="QHA00983.1"/>
    <property type="molecule type" value="Genomic_DNA"/>
</dbReference>
<dbReference type="InterPro" id="IPR048844">
    <property type="entry name" value="LpdD_chaperone-like"/>
</dbReference>
<dbReference type="Proteomes" id="UP000430508">
    <property type="component" value="Chromosome"/>
</dbReference>
<name>A0A857DJJ7_9FIRM</name>
<dbReference type="AlphaFoldDB" id="A0A857DJJ7"/>
<reference evidence="2 3" key="1">
    <citation type="submission" date="2019-12" db="EMBL/GenBank/DDBJ databases">
        <title>Sequence classification of anaerobic respiratory reductive dehalogenases: First we see many, then we see few.</title>
        <authorList>
            <person name="Molenda O."/>
            <person name="Puentes Jacome L.A."/>
            <person name="Cao X."/>
            <person name="Nesbo C.L."/>
            <person name="Tang S."/>
            <person name="Morson N."/>
            <person name="Patron J."/>
            <person name="Lomheim L."/>
            <person name="Wishart D.S."/>
            <person name="Edwards E.A."/>
        </authorList>
    </citation>
    <scope>NUCLEOTIDE SEQUENCE [LARGE SCALE GENOMIC DNA]</scope>
    <source>
        <strain evidence="2 3">12DCA</strain>
    </source>
</reference>
<organism evidence="2 3">
    <name type="scientific">Dehalobacter restrictus</name>
    <dbReference type="NCBI Taxonomy" id="55583"/>
    <lineage>
        <taxon>Bacteria</taxon>
        <taxon>Bacillati</taxon>
        <taxon>Bacillota</taxon>
        <taxon>Clostridia</taxon>
        <taxon>Eubacteriales</taxon>
        <taxon>Desulfitobacteriaceae</taxon>
        <taxon>Dehalobacter</taxon>
    </lineage>
</organism>
<evidence type="ECO:0000313" key="3">
    <source>
        <dbReference type="Proteomes" id="UP000430508"/>
    </source>
</evidence>
<dbReference type="RefSeq" id="WP_158208350.1">
    <property type="nucleotide sequence ID" value="NZ_CP046996.1"/>
</dbReference>
<feature type="domain" description="Prenylated flavin chaperone LpdD-like" evidence="1">
    <location>
        <begin position="7"/>
        <end position="108"/>
    </location>
</feature>
<evidence type="ECO:0000313" key="2">
    <source>
        <dbReference type="EMBL" id="QHA00983.1"/>
    </source>
</evidence>
<sequence length="119" mass="12985">MKIAISQDKLALSYEISVIGHDILISVTGGKQHIGSVAVGNCGMVTTYTAEGHRDDALAEPLAQEVSRALQCVCLVSAGFHQDNLTKEEIAMVLKNHQQGMQAVMKYLKETECFFDSEK</sequence>
<proteinExistence type="predicted"/>
<gene>
    <name evidence="2" type="ORF">GQ588_10230</name>
</gene>